<keyword evidence="5" id="KW-1185">Reference proteome</keyword>
<dbReference type="GO" id="GO:0000160">
    <property type="term" value="P:phosphorelay signal transduction system"/>
    <property type="evidence" value="ECO:0007669"/>
    <property type="project" value="UniProtKB-KW"/>
</dbReference>
<keyword evidence="2" id="KW-1133">Transmembrane helix</keyword>
<evidence type="ECO:0000313" key="4">
    <source>
        <dbReference type="EMBL" id="EAR30024.1"/>
    </source>
</evidence>
<feature type="transmembrane region" description="Helical" evidence="2">
    <location>
        <begin position="12"/>
        <end position="30"/>
    </location>
</feature>
<name>A4C392_9GAMM</name>
<dbReference type="AlphaFoldDB" id="A4C392"/>
<accession>A4C392</accession>
<dbReference type="OrthoDB" id="7028951at2"/>
<dbReference type="STRING" id="87626.PTD2_00606"/>
<feature type="transmembrane region" description="Helical" evidence="2">
    <location>
        <begin position="42"/>
        <end position="64"/>
    </location>
</feature>
<dbReference type="Pfam" id="PF04397">
    <property type="entry name" value="LytTR"/>
    <property type="match status" value="1"/>
</dbReference>
<dbReference type="EMBL" id="AAOH01000001">
    <property type="protein sequence ID" value="EAR30024.1"/>
    <property type="molecule type" value="Genomic_DNA"/>
</dbReference>
<keyword evidence="2" id="KW-0472">Membrane</keyword>
<feature type="transmembrane region" description="Helical" evidence="2">
    <location>
        <begin position="76"/>
        <end position="99"/>
    </location>
</feature>
<dbReference type="Proteomes" id="UP000006201">
    <property type="component" value="Unassembled WGS sequence"/>
</dbReference>
<evidence type="ECO:0000256" key="1">
    <source>
        <dbReference type="ARBA" id="ARBA00023012"/>
    </source>
</evidence>
<keyword evidence="1" id="KW-0902">Two-component regulatory system</keyword>
<dbReference type="RefSeq" id="WP_009836325.1">
    <property type="nucleotide sequence ID" value="NZ_AAOH01000001.1"/>
</dbReference>
<protein>
    <recommendedName>
        <fullName evidence="3">HTH LytTR-type domain-containing protein</fullName>
    </recommendedName>
</protein>
<dbReference type="SMART" id="SM00850">
    <property type="entry name" value="LytTR"/>
    <property type="match status" value="1"/>
</dbReference>
<dbReference type="GO" id="GO:0003677">
    <property type="term" value="F:DNA binding"/>
    <property type="evidence" value="ECO:0007669"/>
    <property type="project" value="InterPro"/>
</dbReference>
<comment type="caution">
    <text evidence="4">The sequence shown here is derived from an EMBL/GenBank/DDBJ whole genome shotgun (WGS) entry which is preliminary data.</text>
</comment>
<evidence type="ECO:0000256" key="2">
    <source>
        <dbReference type="SAM" id="Phobius"/>
    </source>
</evidence>
<dbReference type="PROSITE" id="PS50930">
    <property type="entry name" value="HTH_LYTTR"/>
    <property type="match status" value="1"/>
</dbReference>
<reference evidence="4 5" key="1">
    <citation type="submission" date="2006-02" db="EMBL/GenBank/DDBJ databases">
        <authorList>
            <person name="Moran M.A."/>
            <person name="Kjelleberg S."/>
            <person name="Egan S."/>
            <person name="Saunders N."/>
            <person name="Thomas T."/>
            <person name="Ferriera S."/>
            <person name="Johnson J."/>
            <person name="Kravitz S."/>
            <person name="Halpern A."/>
            <person name="Remington K."/>
            <person name="Beeson K."/>
            <person name="Tran B."/>
            <person name="Rogers Y.-H."/>
            <person name="Friedman R."/>
            <person name="Venter J.C."/>
        </authorList>
    </citation>
    <scope>NUCLEOTIDE SEQUENCE [LARGE SCALE GENOMIC DNA]</scope>
    <source>
        <strain evidence="4 5">D2</strain>
    </source>
</reference>
<organism evidence="4 5">
    <name type="scientific">Pseudoalteromonas tunicata D2</name>
    <dbReference type="NCBI Taxonomy" id="87626"/>
    <lineage>
        <taxon>Bacteria</taxon>
        <taxon>Pseudomonadati</taxon>
        <taxon>Pseudomonadota</taxon>
        <taxon>Gammaproteobacteria</taxon>
        <taxon>Alteromonadales</taxon>
        <taxon>Pseudoalteromonadaceae</taxon>
        <taxon>Pseudoalteromonas</taxon>
    </lineage>
</organism>
<gene>
    <name evidence="4" type="ORF">PTD2_00606</name>
</gene>
<feature type="transmembrane region" description="Helical" evidence="2">
    <location>
        <begin position="119"/>
        <end position="137"/>
    </location>
</feature>
<proteinExistence type="predicted"/>
<dbReference type="eggNOG" id="COG3279">
    <property type="taxonomic scope" value="Bacteria"/>
</dbReference>
<feature type="domain" description="HTH LytTR-type" evidence="3">
    <location>
        <begin position="191"/>
        <end position="283"/>
    </location>
</feature>
<dbReference type="Gene3D" id="2.40.50.1020">
    <property type="entry name" value="LytTr DNA-binding domain"/>
    <property type="match status" value="1"/>
</dbReference>
<evidence type="ECO:0000259" key="3">
    <source>
        <dbReference type="PROSITE" id="PS50930"/>
    </source>
</evidence>
<dbReference type="InterPro" id="IPR007492">
    <property type="entry name" value="LytTR_DNA-bd_dom"/>
</dbReference>
<dbReference type="HOGENOM" id="CLU_079621_0_0_6"/>
<evidence type="ECO:0000313" key="5">
    <source>
        <dbReference type="Proteomes" id="UP000006201"/>
    </source>
</evidence>
<sequence length="283" mass="32446">MNRHFPLGDIKPFTYFWFLSFIFGLIFSLLKPHEQFSYFANFGIWQLQTHLSMLIFVGCHALLVGKLGQLAPVYKLLISSCIASVLFTPVSLLFDVYLLQDEQFNMDALLNEWLNMAPSAMLSWLLINVPWLMGFSFHKPNLSKDAVNHGGQKVDDVNDGELLHTAVNVDNTSTEEGIPHFFSLANLESVQDLLMLKAELHYLNVISTNGKKLILYNLKDAIEELAKIDNSYLDWQVHRSYWVNKPYIQALNRSGREGELIMPLGNKALVSRSHMAKVRRWLE</sequence>
<keyword evidence="2" id="KW-0812">Transmembrane</keyword>